<keyword evidence="6" id="KW-1185">Reference proteome</keyword>
<comment type="similarity">
    <text evidence="2">Belongs to the D-isomer specific 2-hydroxyacid dehydrogenase family.</text>
</comment>
<accession>A0A5C6DHY3</accession>
<dbReference type="EMBL" id="SJPV01000008">
    <property type="protein sequence ID" value="TWU34519.1"/>
    <property type="molecule type" value="Genomic_DNA"/>
</dbReference>
<evidence type="ECO:0000313" key="5">
    <source>
        <dbReference type="EMBL" id="TWU34519.1"/>
    </source>
</evidence>
<comment type="caution">
    <text evidence="5">The sequence shown here is derived from an EMBL/GenBank/DDBJ whole genome shotgun (WGS) entry which is preliminary data.</text>
</comment>
<evidence type="ECO:0000256" key="2">
    <source>
        <dbReference type="RuleBase" id="RU003719"/>
    </source>
</evidence>
<dbReference type="PANTHER" id="PTHR10996:SF283">
    <property type="entry name" value="GLYOXYLATE_HYDROXYPYRUVATE REDUCTASE B"/>
    <property type="match status" value="1"/>
</dbReference>
<evidence type="ECO:0000313" key="6">
    <source>
        <dbReference type="Proteomes" id="UP000319143"/>
    </source>
</evidence>
<dbReference type="Pfam" id="PF00389">
    <property type="entry name" value="2-Hacid_dh"/>
    <property type="match status" value="1"/>
</dbReference>
<dbReference type="SUPFAM" id="SSF52283">
    <property type="entry name" value="Formate/glycerate dehydrogenase catalytic domain-like"/>
    <property type="match status" value="1"/>
</dbReference>
<feature type="domain" description="D-isomer specific 2-hydroxyacid dehydrogenase catalytic" evidence="3">
    <location>
        <begin position="28"/>
        <end position="317"/>
    </location>
</feature>
<proteinExistence type="inferred from homology"/>
<evidence type="ECO:0000259" key="3">
    <source>
        <dbReference type="Pfam" id="PF00389"/>
    </source>
</evidence>
<dbReference type="InterPro" id="IPR029753">
    <property type="entry name" value="D-isomer_DH_CS"/>
</dbReference>
<dbReference type="InterPro" id="IPR050223">
    <property type="entry name" value="D-isomer_2-hydroxyacid_DH"/>
</dbReference>
<dbReference type="Proteomes" id="UP000319143">
    <property type="component" value="Unassembled WGS sequence"/>
</dbReference>
<dbReference type="GO" id="GO:0016618">
    <property type="term" value="F:hydroxypyruvate reductase [NAD(P)H] activity"/>
    <property type="evidence" value="ECO:0007669"/>
    <property type="project" value="TreeGrafter"/>
</dbReference>
<name>A0A5C6DHY3_9BACT</name>
<evidence type="ECO:0000259" key="4">
    <source>
        <dbReference type="Pfam" id="PF02826"/>
    </source>
</evidence>
<gene>
    <name evidence="5" type="primary">serA_2</name>
    <name evidence="5" type="ORF">Poly41_46690</name>
</gene>
<dbReference type="AlphaFoldDB" id="A0A5C6DHY3"/>
<dbReference type="GO" id="GO:0004617">
    <property type="term" value="F:phosphoglycerate dehydrogenase activity"/>
    <property type="evidence" value="ECO:0007669"/>
    <property type="project" value="UniProtKB-EC"/>
</dbReference>
<dbReference type="PANTHER" id="PTHR10996">
    <property type="entry name" value="2-HYDROXYACID DEHYDROGENASE-RELATED"/>
    <property type="match status" value="1"/>
</dbReference>
<sequence>MDRTDSQHVAQVLVTCPPMQRAIARYQAILEKNRIEATCPEMVQELSESELIAMLKDYDGWIIGDDPATERVFRAGTNGRLRAAVKWGVGVDNVDFDGAKACGLHVQNTPGMFGDEVADVAMGYVIALARHTFEINHGVHQGQWPKPTGLSLRGTTAAVLGLGDIGQATVRRLLVSGVKPLVYDPNAQTPVDLQNQVERLEWPRRIGEADFLIVCCAMNAANRGLINADLLRQCKRGVRIVNVSRGPLIDESALCDALASGQVQSAALEVFEREPLPSDSPLRQFQHCLFGSHNASNTAEAVDRTTHKAVALLVEQLKQPSR</sequence>
<dbReference type="PROSITE" id="PS00671">
    <property type="entry name" value="D_2_HYDROXYACID_DH_3"/>
    <property type="match status" value="1"/>
</dbReference>
<dbReference type="GO" id="GO:0030267">
    <property type="term" value="F:glyoxylate reductase (NADPH) activity"/>
    <property type="evidence" value="ECO:0007669"/>
    <property type="project" value="TreeGrafter"/>
</dbReference>
<dbReference type="CDD" id="cd12172">
    <property type="entry name" value="PGDH_like_2"/>
    <property type="match status" value="1"/>
</dbReference>
<dbReference type="InterPro" id="IPR006139">
    <property type="entry name" value="D-isomer_2_OHA_DH_cat_dom"/>
</dbReference>
<protein>
    <submittedName>
        <fullName evidence="5">D-3-phosphoglycerate dehydrogenase</fullName>
        <ecNumber evidence="5">1.1.1.95</ecNumber>
    </submittedName>
</protein>
<evidence type="ECO:0000256" key="1">
    <source>
        <dbReference type="ARBA" id="ARBA00023002"/>
    </source>
</evidence>
<dbReference type="InterPro" id="IPR036291">
    <property type="entry name" value="NAD(P)-bd_dom_sf"/>
</dbReference>
<dbReference type="SUPFAM" id="SSF51735">
    <property type="entry name" value="NAD(P)-binding Rossmann-fold domains"/>
    <property type="match status" value="1"/>
</dbReference>
<dbReference type="RefSeq" id="WP_197231516.1">
    <property type="nucleotide sequence ID" value="NZ_SJPV01000008.1"/>
</dbReference>
<dbReference type="GO" id="GO:0051287">
    <property type="term" value="F:NAD binding"/>
    <property type="evidence" value="ECO:0007669"/>
    <property type="project" value="InterPro"/>
</dbReference>
<dbReference type="InterPro" id="IPR006140">
    <property type="entry name" value="D-isomer_DH_NAD-bd"/>
</dbReference>
<feature type="domain" description="D-isomer specific 2-hydroxyacid dehydrogenase NAD-binding" evidence="4">
    <location>
        <begin position="123"/>
        <end position="295"/>
    </location>
</feature>
<dbReference type="Gene3D" id="3.40.50.720">
    <property type="entry name" value="NAD(P)-binding Rossmann-like Domain"/>
    <property type="match status" value="2"/>
</dbReference>
<dbReference type="Pfam" id="PF02826">
    <property type="entry name" value="2-Hacid_dh_C"/>
    <property type="match status" value="1"/>
</dbReference>
<dbReference type="EC" id="1.1.1.95" evidence="5"/>
<keyword evidence="1 2" id="KW-0560">Oxidoreductase</keyword>
<reference evidence="5 6" key="1">
    <citation type="submission" date="2019-02" db="EMBL/GenBank/DDBJ databases">
        <title>Deep-cultivation of Planctomycetes and their phenomic and genomic characterization uncovers novel biology.</title>
        <authorList>
            <person name="Wiegand S."/>
            <person name="Jogler M."/>
            <person name="Boedeker C."/>
            <person name="Pinto D."/>
            <person name="Vollmers J."/>
            <person name="Rivas-Marin E."/>
            <person name="Kohn T."/>
            <person name="Peeters S.H."/>
            <person name="Heuer A."/>
            <person name="Rast P."/>
            <person name="Oberbeckmann S."/>
            <person name="Bunk B."/>
            <person name="Jeske O."/>
            <person name="Meyerdierks A."/>
            <person name="Storesund J.E."/>
            <person name="Kallscheuer N."/>
            <person name="Luecker S."/>
            <person name="Lage O.M."/>
            <person name="Pohl T."/>
            <person name="Merkel B.J."/>
            <person name="Hornburger P."/>
            <person name="Mueller R.-W."/>
            <person name="Bruemmer F."/>
            <person name="Labrenz M."/>
            <person name="Spormann A.M."/>
            <person name="Op Den Camp H."/>
            <person name="Overmann J."/>
            <person name="Amann R."/>
            <person name="Jetten M.S.M."/>
            <person name="Mascher T."/>
            <person name="Medema M.H."/>
            <person name="Devos D.P."/>
            <person name="Kaster A.-K."/>
            <person name="Ovreas L."/>
            <person name="Rohde M."/>
            <person name="Galperin M.Y."/>
            <person name="Jogler C."/>
        </authorList>
    </citation>
    <scope>NUCLEOTIDE SEQUENCE [LARGE SCALE GENOMIC DNA]</scope>
    <source>
        <strain evidence="5 6">Poly41</strain>
    </source>
</reference>
<dbReference type="GO" id="GO:0005829">
    <property type="term" value="C:cytosol"/>
    <property type="evidence" value="ECO:0007669"/>
    <property type="project" value="TreeGrafter"/>
</dbReference>
<organism evidence="5 6">
    <name type="scientific">Novipirellula artificiosorum</name>
    <dbReference type="NCBI Taxonomy" id="2528016"/>
    <lineage>
        <taxon>Bacteria</taxon>
        <taxon>Pseudomonadati</taxon>
        <taxon>Planctomycetota</taxon>
        <taxon>Planctomycetia</taxon>
        <taxon>Pirellulales</taxon>
        <taxon>Pirellulaceae</taxon>
        <taxon>Novipirellula</taxon>
    </lineage>
</organism>